<feature type="region of interest" description="Disordered" evidence="6">
    <location>
        <begin position="696"/>
        <end position="721"/>
    </location>
</feature>
<organism evidence="9 10">
    <name type="scientific">Papaver somniferum</name>
    <name type="common">Opium poppy</name>
    <dbReference type="NCBI Taxonomy" id="3469"/>
    <lineage>
        <taxon>Eukaryota</taxon>
        <taxon>Viridiplantae</taxon>
        <taxon>Streptophyta</taxon>
        <taxon>Embryophyta</taxon>
        <taxon>Tracheophyta</taxon>
        <taxon>Spermatophyta</taxon>
        <taxon>Magnoliopsida</taxon>
        <taxon>Ranunculales</taxon>
        <taxon>Papaveraceae</taxon>
        <taxon>Papaveroideae</taxon>
        <taxon>Papaver</taxon>
    </lineage>
</organism>
<feature type="domain" description="TF-B3" evidence="8">
    <location>
        <begin position="750"/>
        <end position="847"/>
    </location>
</feature>
<evidence type="ECO:0000256" key="2">
    <source>
        <dbReference type="ARBA" id="ARBA00023015"/>
    </source>
</evidence>
<comment type="subcellular location">
    <subcellularLocation>
        <location evidence="1">Nucleus</location>
    </subcellularLocation>
</comment>
<keyword evidence="4" id="KW-0804">Transcription</keyword>
<dbReference type="InterPro" id="IPR044837">
    <property type="entry name" value="REM16-like"/>
</dbReference>
<dbReference type="InterPro" id="IPR013969">
    <property type="entry name" value="Oligosacch_biosynth_Alg14"/>
</dbReference>
<evidence type="ECO:0000256" key="7">
    <source>
        <dbReference type="SAM" id="Phobius"/>
    </source>
</evidence>
<dbReference type="Gramene" id="RZC44262">
    <property type="protein sequence ID" value="RZC44262"/>
    <property type="gene ID" value="C5167_037211"/>
</dbReference>
<feature type="compositionally biased region" description="Polar residues" evidence="6">
    <location>
        <begin position="709"/>
        <end position="718"/>
    </location>
</feature>
<dbReference type="SMART" id="SM01019">
    <property type="entry name" value="B3"/>
    <property type="match status" value="5"/>
</dbReference>
<name>A0A4Y7I968_PAPSO</name>
<evidence type="ECO:0000259" key="8">
    <source>
        <dbReference type="PROSITE" id="PS50863"/>
    </source>
</evidence>
<sequence length="1033" mass="116936">MGGHTAEMLSLIRVLQWDRFTPRVYIAASTDNMSLQKAQVLEASMVGQADPDKLKVTVQFMQIYRSREVGQSYLTSVGTILIALLHALLLMIKIRPQVILCNGPGTCFPLCVIAFLFKVLGIRWSSIFYVESIARVKRLSLSGLLLYKLHIADLIFVQWPHLQKKYPQTLYELPKEFARKFGEELSESDHAIIQIPNGIWHIGMKKAEGLVLFENGWPEFMEFYSICVGHLMVFRYDGNSRFQVHIFGMNATEIKYPSHFESTNHEVEVISTHSDDVELISAHPAAIEIISVHSDSSTSTQSDGEPSLSTLSVFASNEDNHNQIVESARPMCELPQPYQLQRAFSSKSRPQRSCTAAFLASQLQESALKAAAKFTSDNPSFKAIMRSSYLKRGTLGVPNAFGTSYLKNRTRLAVTLMVSDGKTWEARYLSRVKGRRSLSGLGKFVSDNHLREGDVCVFELVDRIKFKINVHIFRVSQEIISIHSGGRTKGEPSMSTLVEFASSEGRPNQEAEPATHEFPQASQKRKAFSSKFTHKRSYTMALQASQLQESALEAAEKFTSDNPFYKVLMRPSYVRGGYVRVPMVFAKQYLKITTQMAVTLGVSDGRTWEVLYLARAQHDRRLSQGWPKFVSDNHLKEGDLCVFELVDRINIEMKVHIFRVSQEIISIHSSSGTQTKYEPPMSTLVEFASSEGRVNQKAGPATHEFRGASQKQKASSKFTPKRSYTAAFQESRLQDSAVEAANEFTSDNPFYRVLMQSSYLKAGYVRVPMDFATSYLKYRTQMGVILRGSDGRTWEVEYLSRTHGNRGLYQGWAKFISDNHLKEGDICVFELVDRTNVEMKVHIFRVSQEIISAHSSSGTQTKYEPPMSTFVEFASSEGRVNQKAEPATHEFPLASRKRKAFSSKFGHKRSYTTAFQASQLLESALDAAEDFTSDNPFYKILMRPSYVKGGYVVIPKAFGTSYLKKRVRMVVTLRVSDGRTWRVRCVSRSRNATKLSLGWNEFATDNHVKEGDLCVFELVDRINFEMLVHIFRV</sequence>
<dbReference type="Pfam" id="PF08660">
    <property type="entry name" value="Alg14"/>
    <property type="match status" value="1"/>
</dbReference>
<feature type="domain" description="TF-B3" evidence="8">
    <location>
        <begin position="937"/>
        <end position="1033"/>
    </location>
</feature>
<dbReference type="Gene3D" id="3.40.50.2000">
    <property type="entry name" value="Glycogen Phosphorylase B"/>
    <property type="match status" value="1"/>
</dbReference>
<dbReference type="InterPro" id="IPR015300">
    <property type="entry name" value="DNA-bd_pseudobarrel_sf"/>
</dbReference>
<proteinExistence type="predicted"/>
<feature type="transmembrane region" description="Helical" evidence="7">
    <location>
        <begin position="97"/>
        <end position="120"/>
    </location>
</feature>
<dbReference type="GO" id="GO:0006488">
    <property type="term" value="P:dolichol-linked oligosaccharide biosynthetic process"/>
    <property type="evidence" value="ECO:0007669"/>
    <property type="project" value="InterPro"/>
</dbReference>
<keyword evidence="5" id="KW-0539">Nucleus</keyword>
<dbReference type="OMA" id="FESTNHE"/>
<keyword evidence="10" id="KW-1185">Reference proteome</keyword>
<dbReference type="AlphaFoldDB" id="A0A4Y7I968"/>
<dbReference type="STRING" id="3469.A0A4Y7I968"/>
<evidence type="ECO:0000313" key="10">
    <source>
        <dbReference type="Proteomes" id="UP000316621"/>
    </source>
</evidence>
<evidence type="ECO:0000256" key="3">
    <source>
        <dbReference type="ARBA" id="ARBA00023125"/>
    </source>
</evidence>
<dbReference type="Proteomes" id="UP000316621">
    <property type="component" value="Chromosome 1"/>
</dbReference>
<protein>
    <recommendedName>
        <fullName evidence="8">TF-B3 domain-containing protein</fullName>
    </recommendedName>
</protein>
<feature type="transmembrane region" description="Helical" evidence="7">
    <location>
        <begin position="73"/>
        <end position="91"/>
    </location>
</feature>
<dbReference type="FunFam" id="3.40.50.2000:FF:000182">
    <property type="entry name" value="UDP-N-acetylglucosamine transferase subunit ALG14 isogeny"/>
    <property type="match status" value="1"/>
</dbReference>
<keyword evidence="3" id="KW-0238">DNA-binding</keyword>
<dbReference type="Pfam" id="PF02362">
    <property type="entry name" value="B3"/>
    <property type="match status" value="4"/>
</dbReference>
<dbReference type="Gene3D" id="2.40.330.10">
    <property type="entry name" value="DNA-binding pseudobarrel domain"/>
    <property type="match status" value="4"/>
</dbReference>
<accession>A0A4Y7I968</accession>
<feature type="domain" description="TF-B3" evidence="8">
    <location>
        <begin position="380"/>
        <end position="476"/>
    </location>
</feature>
<gene>
    <name evidence="9" type="ORF">C5167_037211</name>
</gene>
<dbReference type="SUPFAM" id="SSF101936">
    <property type="entry name" value="DNA-binding pseudobarrel domain"/>
    <property type="match status" value="5"/>
</dbReference>
<evidence type="ECO:0000256" key="6">
    <source>
        <dbReference type="SAM" id="MobiDB-lite"/>
    </source>
</evidence>
<evidence type="ECO:0000313" key="9">
    <source>
        <dbReference type="EMBL" id="RZC44262.1"/>
    </source>
</evidence>
<reference evidence="9 10" key="1">
    <citation type="journal article" date="2018" name="Science">
        <title>The opium poppy genome and morphinan production.</title>
        <authorList>
            <person name="Guo L."/>
            <person name="Winzer T."/>
            <person name="Yang X."/>
            <person name="Li Y."/>
            <person name="Ning Z."/>
            <person name="He Z."/>
            <person name="Teodor R."/>
            <person name="Lu Y."/>
            <person name="Bowser T.A."/>
            <person name="Graham I.A."/>
            <person name="Ye K."/>
        </authorList>
    </citation>
    <scope>NUCLEOTIDE SEQUENCE [LARGE SCALE GENOMIC DNA]</scope>
    <source>
        <strain evidence="10">cv. HN1</strain>
        <tissue evidence="9">Leaves</tissue>
    </source>
</reference>
<keyword evidence="7" id="KW-0472">Membrane</keyword>
<evidence type="ECO:0000256" key="5">
    <source>
        <dbReference type="ARBA" id="ARBA00023242"/>
    </source>
</evidence>
<evidence type="ECO:0000256" key="4">
    <source>
        <dbReference type="ARBA" id="ARBA00023163"/>
    </source>
</evidence>
<dbReference type="InterPro" id="IPR003340">
    <property type="entry name" value="B3_DNA-bd"/>
</dbReference>
<dbReference type="PANTHER" id="PTHR31391:SF160">
    <property type="entry name" value="B3 DOMAIN-CONTAINING PROTEIN OS01G0723500-LIKE ISOFORM X1"/>
    <property type="match status" value="1"/>
</dbReference>
<dbReference type="CDD" id="cd10017">
    <property type="entry name" value="B3_DNA"/>
    <property type="match status" value="5"/>
</dbReference>
<evidence type="ECO:0000256" key="1">
    <source>
        <dbReference type="ARBA" id="ARBA00004123"/>
    </source>
</evidence>
<feature type="domain" description="TF-B3" evidence="8">
    <location>
        <begin position="156"/>
        <end position="250"/>
    </location>
</feature>
<dbReference type="GO" id="GO:0003677">
    <property type="term" value="F:DNA binding"/>
    <property type="evidence" value="ECO:0007669"/>
    <property type="project" value="UniProtKB-KW"/>
</dbReference>
<feature type="domain" description="TF-B3" evidence="8">
    <location>
        <begin position="564"/>
        <end position="661"/>
    </location>
</feature>
<dbReference type="GO" id="GO:0005634">
    <property type="term" value="C:nucleus"/>
    <property type="evidence" value="ECO:0007669"/>
    <property type="project" value="UniProtKB-SubCell"/>
</dbReference>
<dbReference type="EMBL" id="CM010715">
    <property type="protein sequence ID" value="RZC44262.1"/>
    <property type="molecule type" value="Genomic_DNA"/>
</dbReference>
<dbReference type="PROSITE" id="PS50863">
    <property type="entry name" value="B3"/>
    <property type="match status" value="5"/>
</dbReference>
<feature type="region of interest" description="Disordered" evidence="6">
    <location>
        <begin position="504"/>
        <end position="523"/>
    </location>
</feature>
<keyword evidence="7" id="KW-0812">Transmembrane</keyword>
<keyword evidence="7" id="KW-1133">Transmembrane helix</keyword>
<keyword evidence="2" id="KW-0805">Transcription regulation</keyword>
<dbReference type="PANTHER" id="PTHR31391">
    <property type="entry name" value="B3 DOMAIN-CONTAINING PROTEIN OS11G0197600-RELATED"/>
    <property type="match status" value="1"/>
</dbReference>